<dbReference type="InterPro" id="IPR009057">
    <property type="entry name" value="Homeodomain-like_sf"/>
</dbReference>
<keyword evidence="4" id="KW-0472">Membrane</keyword>
<dbReference type="Proteomes" id="UP000095003">
    <property type="component" value="Unassembled WGS sequence"/>
</dbReference>
<proteinExistence type="predicted"/>
<protein>
    <submittedName>
        <fullName evidence="6">Xylose operon regulatory protein</fullName>
    </submittedName>
</protein>
<dbReference type="Gene3D" id="1.10.10.60">
    <property type="entry name" value="Homeodomain-like"/>
    <property type="match status" value="2"/>
</dbReference>
<dbReference type="InterPro" id="IPR018062">
    <property type="entry name" value="HTH_AraC-typ_CS"/>
</dbReference>
<comment type="caution">
    <text evidence="6">The sequence shown here is derived from an EMBL/GenBank/DDBJ whole genome shotgun (WGS) entry which is preliminary data.</text>
</comment>
<dbReference type="InterPro" id="IPR020449">
    <property type="entry name" value="Tscrpt_reg_AraC-type_HTH"/>
</dbReference>
<dbReference type="InterPro" id="IPR018060">
    <property type="entry name" value="HTH_AraC"/>
</dbReference>
<evidence type="ECO:0000256" key="3">
    <source>
        <dbReference type="ARBA" id="ARBA00023163"/>
    </source>
</evidence>
<evidence type="ECO:0000256" key="2">
    <source>
        <dbReference type="ARBA" id="ARBA00023125"/>
    </source>
</evidence>
<dbReference type="PROSITE" id="PS00041">
    <property type="entry name" value="HTH_ARAC_FAMILY_1"/>
    <property type="match status" value="1"/>
</dbReference>
<keyword evidence="2" id="KW-0238">DNA-binding</keyword>
<dbReference type="SMART" id="SM00342">
    <property type="entry name" value="HTH_ARAC"/>
    <property type="match status" value="1"/>
</dbReference>
<gene>
    <name evidence="6" type="primary">xylR_1</name>
    <name evidence="6" type="ORF">BEH84_01414</name>
</gene>
<dbReference type="PROSITE" id="PS01124">
    <property type="entry name" value="HTH_ARAC_FAMILY_2"/>
    <property type="match status" value="1"/>
</dbReference>
<dbReference type="RefSeq" id="WP_069156199.1">
    <property type="nucleotide sequence ID" value="NZ_DBGDOY010000031.1"/>
</dbReference>
<dbReference type="Pfam" id="PF12833">
    <property type="entry name" value="HTH_18"/>
    <property type="match status" value="1"/>
</dbReference>
<dbReference type="AlphaFoldDB" id="A0A1E3AYB5"/>
<keyword evidence="1" id="KW-0805">Transcription regulation</keyword>
<evidence type="ECO:0000313" key="7">
    <source>
        <dbReference type="Proteomes" id="UP000095003"/>
    </source>
</evidence>
<keyword evidence="4" id="KW-1133">Transmembrane helix</keyword>
<evidence type="ECO:0000313" key="6">
    <source>
        <dbReference type="EMBL" id="ODM13695.1"/>
    </source>
</evidence>
<dbReference type="PANTHER" id="PTHR43280">
    <property type="entry name" value="ARAC-FAMILY TRANSCRIPTIONAL REGULATOR"/>
    <property type="match status" value="1"/>
</dbReference>
<evidence type="ECO:0000256" key="4">
    <source>
        <dbReference type="SAM" id="Phobius"/>
    </source>
</evidence>
<dbReference type="SUPFAM" id="SSF46689">
    <property type="entry name" value="Homeodomain-like"/>
    <property type="match status" value="1"/>
</dbReference>
<sequence>MRGKEKGVWKRLDFASQSYRGIMFVSYVLVGGLALILMVAGVFSWFNVYFKEQVSAIGIEQLKQIDTVYNSKIDLYHTQLKNAYHEPAIKNYIYSDTSDFQRDYELSRYLQNMIVYNEVIEYVGFYKNDTFHVQVGTKYPDMQEQEEVNKRLSESKDDMEHFVLQSPSGERKLCIFLTERGMLYGKPERGIVFMVNLRKLQNELFSSDVSGSRIIIFSNSGTPLLENDNFTEKEETELWKSIENQQGLKKDNKITIDGNSYIYNSMPSKQRGEFLVLLQDFHVQEAQMSEASRMMYMIFMGVLIAVLGFSVAMARCVYFPFKKFMEVLKDKAEFTDSSEAYSRERTQITSDKILYQVGMMSAGYYSDRVLSYLNSPDEKDGIPDILKLKDRNEHCLLILFWQEYVDSSRTGILSMEICHLLENAVQGCKVSVIVDKSEDSFLILLKEPRWINRISDHAFIVQILKEICDKEENGNRIFCAVSSLVQEEEDLPGAYKKIYMLRKSNLLGQSDTVMSEDDMNCRDDNVIPVKFYQDTLRAIREGEEESAVIEIRKLLMSISPYSFARQLHFLAELAVQISQLSYEVPLNNREWQEKYLDHYMKIAALQDQNQLKRFFEQLITNSCLENKVVKEKNLRIQVVDSLDYIQQNYKNPDICVDKVAEKFHISVSYYSKLFNEFVGMTFPEYINDLRLSFAKELLTANSIISIKRVAEISGFSNLSYFSAQFKKKYGFTPSGYRKIL</sequence>
<evidence type="ECO:0000259" key="5">
    <source>
        <dbReference type="PROSITE" id="PS01124"/>
    </source>
</evidence>
<dbReference type="GO" id="GO:0003700">
    <property type="term" value="F:DNA-binding transcription factor activity"/>
    <property type="evidence" value="ECO:0007669"/>
    <property type="project" value="InterPro"/>
</dbReference>
<dbReference type="PRINTS" id="PR00032">
    <property type="entry name" value="HTHARAC"/>
</dbReference>
<name>A0A1E3AYB5_9FIRM</name>
<feature type="transmembrane region" description="Helical" evidence="4">
    <location>
        <begin position="21"/>
        <end position="46"/>
    </location>
</feature>
<keyword evidence="4" id="KW-0812">Transmembrane</keyword>
<feature type="domain" description="HTH araC/xylS-type" evidence="5">
    <location>
        <begin position="639"/>
        <end position="739"/>
    </location>
</feature>
<keyword evidence="3" id="KW-0804">Transcription</keyword>
<reference evidence="6 7" key="1">
    <citation type="submission" date="2016-07" db="EMBL/GenBank/DDBJ databases">
        <title>Characterization of isolates of Eisenbergiella tayi derived from blood cultures, using whole genome sequencing.</title>
        <authorList>
            <person name="Burdz T."/>
            <person name="Wiebe D."/>
            <person name="Huynh C."/>
            <person name="Bernard K."/>
        </authorList>
    </citation>
    <scope>NUCLEOTIDE SEQUENCE [LARGE SCALE GENOMIC DNA]</scope>
    <source>
        <strain evidence="6 7">NML 120489</strain>
    </source>
</reference>
<dbReference type="PANTHER" id="PTHR43280:SF2">
    <property type="entry name" value="HTH-TYPE TRANSCRIPTIONAL REGULATOR EXSA"/>
    <property type="match status" value="1"/>
</dbReference>
<evidence type="ECO:0000256" key="1">
    <source>
        <dbReference type="ARBA" id="ARBA00023015"/>
    </source>
</evidence>
<dbReference type="EMBL" id="MCGI01000001">
    <property type="protein sequence ID" value="ODM13695.1"/>
    <property type="molecule type" value="Genomic_DNA"/>
</dbReference>
<organism evidence="6 7">
    <name type="scientific">Eisenbergiella tayi</name>
    <dbReference type="NCBI Taxonomy" id="1432052"/>
    <lineage>
        <taxon>Bacteria</taxon>
        <taxon>Bacillati</taxon>
        <taxon>Bacillota</taxon>
        <taxon>Clostridia</taxon>
        <taxon>Lachnospirales</taxon>
        <taxon>Lachnospiraceae</taxon>
        <taxon>Eisenbergiella</taxon>
    </lineage>
</organism>
<accession>A0A1E3AYB5</accession>
<dbReference type="GeneID" id="93299902"/>
<dbReference type="GO" id="GO:0043565">
    <property type="term" value="F:sequence-specific DNA binding"/>
    <property type="evidence" value="ECO:0007669"/>
    <property type="project" value="InterPro"/>
</dbReference>
<feature type="transmembrane region" description="Helical" evidence="4">
    <location>
        <begin position="294"/>
        <end position="321"/>
    </location>
</feature>